<keyword evidence="3" id="KW-1185">Reference proteome</keyword>
<protein>
    <submittedName>
        <fullName evidence="2">Uncharacterized protein</fullName>
    </submittedName>
</protein>
<accession>A0A1R1X0I8</accession>
<dbReference type="STRING" id="133412.A0A1R1X0I8"/>
<gene>
    <name evidence="2" type="ORF">AYI70_g11730</name>
</gene>
<feature type="compositionally biased region" description="Basic and acidic residues" evidence="1">
    <location>
        <begin position="25"/>
        <end position="48"/>
    </location>
</feature>
<feature type="compositionally biased region" description="Polar residues" evidence="1">
    <location>
        <begin position="132"/>
        <end position="150"/>
    </location>
</feature>
<dbReference type="Proteomes" id="UP000187283">
    <property type="component" value="Unassembled WGS sequence"/>
</dbReference>
<reference evidence="2 3" key="1">
    <citation type="submission" date="2017-01" db="EMBL/GenBank/DDBJ databases">
        <authorList>
            <person name="Mah S.A."/>
            <person name="Swanson W.J."/>
            <person name="Moy G.W."/>
            <person name="Vacquier V.D."/>
        </authorList>
    </citation>
    <scope>NUCLEOTIDE SEQUENCE [LARGE SCALE GENOMIC DNA]</scope>
    <source>
        <strain evidence="2 3">GSMNP</strain>
    </source>
</reference>
<feature type="region of interest" description="Disordered" evidence="1">
    <location>
        <begin position="129"/>
        <end position="150"/>
    </location>
</feature>
<sequence>MILLVPTRSKQETSEQKALRNKKKEIKEKGKDKSKDKGAVAEEGEKRGNGTRKKSRISKQDWSIKSLNIPETLYNVELNRIVEERLSRYISSDESSLCESDLEDWSTDSSIGEYTKRIETKQPRILKGLKAKNSSYNHNSNGTSSVKIRN</sequence>
<name>A0A1R1X0I8_9FUNG</name>
<organism evidence="2 3">
    <name type="scientific">Smittium culicis</name>
    <dbReference type="NCBI Taxonomy" id="133412"/>
    <lineage>
        <taxon>Eukaryota</taxon>
        <taxon>Fungi</taxon>
        <taxon>Fungi incertae sedis</taxon>
        <taxon>Zoopagomycota</taxon>
        <taxon>Kickxellomycotina</taxon>
        <taxon>Harpellomycetes</taxon>
        <taxon>Harpellales</taxon>
        <taxon>Legeriomycetaceae</taxon>
        <taxon>Smittium</taxon>
    </lineage>
</organism>
<dbReference type="AlphaFoldDB" id="A0A1R1X0I8"/>
<feature type="region of interest" description="Disordered" evidence="1">
    <location>
        <begin position="1"/>
        <end position="60"/>
    </location>
</feature>
<evidence type="ECO:0000313" key="3">
    <source>
        <dbReference type="Proteomes" id="UP000187283"/>
    </source>
</evidence>
<proteinExistence type="predicted"/>
<evidence type="ECO:0000313" key="2">
    <source>
        <dbReference type="EMBL" id="OMJ08153.1"/>
    </source>
</evidence>
<comment type="caution">
    <text evidence="2">The sequence shown here is derived from an EMBL/GenBank/DDBJ whole genome shotgun (WGS) entry which is preliminary data.</text>
</comment>
<dbReference type="EMBL" id="LSSN01005869">
    <property type="protein sequence ID" value="OMJ08153.1"/>
    <property type="molecule type" value="Genomic_DNA"/>
</dbReference>
<evidence type="ECO:0000256" key="1">
    <source>
        <dbReference type="SAM" id="MobiDB-lite"/>
    </source>
</evidence>
<feature type="compositionally biased region" description="Basic and acidic residues" evidence="1">
    <location>
        <begin position="9"/>
        <end position="18"/>
    </location>
</feature>
<dbReference type="OrthoDB" id="10411875at2759"/>